<dbReference type="EMBL" id="CP035232">
    <property type="protein sequence ID" value="QAT66834.1"/>
    <property type="molecule type" value="Genomic_DNA"/>
</dbReference>
<evidence type="ECO:0000313" key="1">
    <source>
        <dbReference type="EMBL" id="QAT66834.1"/>
    </source>
</evidence>
<accession>A0AAJ3Z1Z9</accession>
<organism evidence="1 2">
    <name type="scientific">Bacillus glycinifermentans</name>
    <dbReference type="NCBI Taxonomy" id="1664069"/>
    <lineage>
        <taxon>Bacteria</taxon>
        <taxon>Bacillati</taxon>
        <taxon>Bacillota</taxon>
        <taxon>Bacilli</taxon>
        <taxon>Bacillales</taxon>
        <taxon>Bacillaceae</taxon>
        <taxon>Bacillus</taxon>
    </lineage>
</organism>
<protein>
    <submittedName>
        <fullName evidence="1">Uncharacterized protein</fullName>
    </submittedName>
</protein>
<evidence type="ECO:0000313" key="2">
    <source>
        <dbReference type="Proteomes" id="UP000288675"/>
    </source>
</evidence>
<dbReference type="RefSeq" id="WP_128748246.1">
    <property type="nucleotide sequence ID" value="NZ_CP035232.1"/>
</dbReference>
<gene>
    <name evidence="1" type="ORF">EQZ20_19450</name>
</gene>
<dbReference type="GeneID" id="82854853"/>
<proteinExistence type="predicted"/>
<reference evidence="1 2" key="1">
    <citation type="submission" date="2019-01" db="EMBL/GenBank/DDBJ databases">
        <title>Genome sequence of Bacillus glycinifermentans SRCM103574.</title>
        <authorList>
            <person name="Kong H.-J."/>
            <person name="Jeong S.-Y."/>
            <person name="Jeong D.-Y."/>
        </authorList>
    </citation>
    <scope>NUCLEOTIDE SEQUENCE [LARGE SCALE GENOMIC DNA]</scope>
    <source>
        <strain evidence="1 2">SRCM103574</strain>
    </source>
</reference>
<sequence>MEVVIESIERKGETLFSEGSIMGFEIYGFLIKATVRFKSDEVEGSFYFPGEQEMSFSKAEKKIRELFVKEGGTNDEIW</sequence>
<dbReference type="AlphaFoldDB" id="A0AAJ3Z1Z9"/>
<dbReference type="Proteomes" id="UP000288675">
    <property type="component" value="Chromosome"/>
</dbReference>
<name>A0AAJ3Z1Z9_9BACI</name>